<feature type="compositionally biased region" description="Pro residues" evidence="1">
    <location>
        <begin position="520"/>
        <end position="534"/>
    </location>
</feature>
<dbReference type="InterPro" id="IPR042099">
    <property type="entry name" value="ANL_N_sf"/>
</dbReference>
<evidence type="ECO:0000259" key="3">
    <source>
        <dbReference type="Pfam" id="PF13193"/>
    </source>
</evidence>
<dbReference type="PANTHER" id="PTHR24096:SF323">
    <property type="entry name" value="BLR3536 PROTEIN"/>
    <property type="match status" value="1"/>
</dbReference>
<feature type="region of interest" description="Disordered" evidence="1">
    <location>
        <begin position="514"/>
        <end position="534"/>
    </location>
</feature>
<dbReference type="Pfam" id="PF00501">
    <property type="entry name" value="AMP-binding"/>
    <property type="match status" value="1"/>
</dbReference>
<organism evidence="4 5">
    <name type="scientific">Actinomadura rugatobispora</name>
    <dbReference type="NCBI Taxonomy" id="1994"/>
    <lineage>
        <taxon>Bacteria</taxon>
        <taxon>Bacillati</taxon>
        <taxon>Actinomycetota</taxon>
        <taxon>Actinomycetes</taxon>
        <taxon>Streptosporangiales</taxon>
        <taxon>Thermomonosporaceae</taxon>
        <taxon>Actinomadura</taxon>
    </lineage>
</organism>
<evidence type="ECO:0000259" key="2">
    <source>
        <dbReference type="Pfam" id="PF00501"/>
    </source>
</evidence>
<feature type="domain" description="AMP-dependent synthetase/ligase" evidence="2">
    <location>
        <begin position="7"/>
        <end position="361"/>
    </location>
</feature>
<accession>A0ABW1A5E2</accession>
<sequence length="534" mass="57783">MHPGTHALTVPDKPAVVMGRGRRRVTYRELDDRSSRLASLLHARGLRTGDVVAVLAENHPRYCEVLWAAMRSGLYLTAINRYATVDEVAYMLRDSRASALVTTAELAETAAAAVRGDGGAACGTRLVIGGEAAGFESYESALETVPAGSPPHRTRGDIMLYSSGTTGRPKGIKRPLPGVDVDDPAGARSAAMCRQVAGMDETSVYLCPAPLYHAAPLGWARGVHELGATLVVMEKFDAREMLELIERERVTHLQAVPTMLVRLLKLPEHVRRSCDLSSLRRVVHAGAPCPVEVKRQVIEWLGPIVTEYYSGTEGAGMTVIDSAQWLERPGSVGRAVSGRIRVCAADGAELPAGSTGLVYFEQDRPVFDYHNDPEKTRSARHPAHENWSSLGDLGYVDDDGFLFLTDRRAFTIITGGVNVYPAEVESCLVGHPDVVDVAVFGLPDAEMGEYVHAVVQPADGVEPTPGLAEELRAYARQRLAGPKVPRVIDFRAELPRLPTGKLYKLPLRQDYLDRMAAPSPGAPRPSPEPPGGAR</sequence>
<evidence type="ECO:0000256" key="1">
    <source>
        <dbReference type="SAM" id="MobiDB-lite"/>
    </source>
</evidence>
<dbReference type="Proteomes" id="UP001596074">
    <property type="component" value="Unassembled WGS sequence"/>
</dbReference>
<reference evidence="5" key="1">
    <citation type="journal article" date="2019" name="Int. J. Syst. Evol. Microbiol.">
        <title>The Global Catalogue of Microorganisms (GCM) 10K type strain sequencing project: providing services to taxonomists for standard genome sequencing and annotation.</title>
        <authorList>
            <consortium name="The Broad Institute Genomics Platform"/>
            <consortium name="The Broad Institute Genome Sequencing Center for Infectious Disease"/>
            <person name="Wu L."/>
            <person name="Ma J."/>
        </authorList>
    </citation>
    <scope>NUCLEOTIDE SEQUENCE [LARGE SCALE GENOMIC DNA]</scope>
    <source>
        <strain evidence="5">KCTC 42087</strain>
    </source>
</reference>
<evidence type="ECO:0000313" key="5">
    <source>
        <dbReference type="Proteomes" id="UP001596074"/>
    </source>
</evidence>
<keyword evidence="5" id="KW-1185">Reference proteome</keyword>
<dbReference type="Gene3D" id="3.40.50.12780">
    <property type="entry name" value="N-terminal domain of ligase-like"/>
    <property type="match status" value="1"/>
</dbReference>
<gene>
    <name evidence="4" type="ORF">ACFPZN_22100</name>
</gene>
<comment type="caution">
    <text evidence="4">The sequence shown here is derived from an EMBL/GenBank/DDBJ whole genome shotgun (WGS) entry which is preliminary data.</text>
</comment>
<dbReference type="Pfam" id="PF13193">
    <property type="entry name" value="AMP-binding_C"/>
    <property type="match status" value="1"/>
</dbReference>
<dbReference type="PROSITE" id="PS00455">
    <property type="entry name" value="AMP_BINDING"/>
    <property type="match status" value="1"/>
</dbReference>
<proteinExistence type="predicted"/>
<dbReference type="Gene3D" id="3.30.300.30">
    <property type="match status" value="1"/>
</dbReference>
<dbReference type="InterPro" id="IPR020845">
    <property type="entry name" value="AMP-binding_CS"/>
</dbReference>
<evidence type="ECO:0000313" key="4">
    <source>
        <dbReference type="EMBL" id="MFC5748325.1"/>
    </source>
</evidence>
<name>A0ABW1A5E2_9ACTN</name>
<protein>
    <submittedName>
        <fullName evidence="4">Acyl-CoA synthetase</fullName>
    </submittedName>
</protein>
<dbReference type="InterPro" id="IPR025110">
    <property type="entry name" value="AMP-bd_C"/>
</dbReference>
<dbReference type="SUPFAM" id="SSF56801">
    <property type="entry name" value="Acetyl-CoA synthetase-like"/>
    <property type="match status" value="1"/>
</dbReference>
<dbReference type="EMBL" id="JBHSON010000030">
    <property type="protein sequence ID" value="MFC5748325.1"/>
    <property type="molecule type" value="Genomic_DNA"/>
</dbReference>
<feature type="domain" description="AMP-binding enzyme C-terminal" evidence="3">
    <location>
        <begin position="423"/>
        <end position="501"/>
    </location>
</feature>
<dbReference type="PANTHER" id="PTHR24096">
    <property type="entry name" value="LONG-CHAIN-FATTY-ACID--COA LIGASE"/>
    <property type="match status" value="1"/>
</dbReference>
<dbReference type="InterPro" id="IPR000873">
    <property type="entry name" value="AMP-dep_synth/lig_dom"/>
</dbReference>
<dbReference type="InterPro" id="IPR045851">
    <property type="entry name" value="AMP-bd_C_sf"/>
</dbReference>
<dbReference type="RefSeq" id="WP_378283980.1">
    <property type="nucleotide sequence ID" value="NZ_JBHSON010000030.1"/>
</dbReference>